<dbReference type="InterPro" id="IPR037045">
    <property type="entry name" value="S8pro/Inhibitor_I9_sf"/>
</dbReference>
<keyword evidence="7" id="KW-0732">Signal</keyword>
<dbReference type="InterPro" id="IPR010259">
    <property type="entry name" value="S8pro/Inhibitor_I9"/>
</dbReference>
<accession>A0ABZ0ZUH4</accession>
<feature type="chain" id="PRO_5045388165" evidence="7">
    <location>
        <begin position="28"/>
        <end position="990"/>
    </location>
</feature>
<sequence>MRNRTLTALAAVGLVAATLTIAAPAQAAPDPVQDRTYKDGNYLVMLVDTPAGAYPGGIRGYARTRPAPGKKFDATSSAAVKYRAFLKAKHNRLLNRVGAESYYDYTVALNGFAAHLTSKQAETLAKTPGVLAVVPDAIRKPDTFNSPEFLGLRDQGSLWDQVGGQSNAGKGVIVGVLDTGIWPESKSFAGKFVKRNAAGQIIPGQGIRATWRGICQEGERWNAQDCNDKLIGARYYVAGFGKRDVDPSDFFSPRDADGHGSHTASTAAGNAVPDVNVDGKEFGDISGMAPAADIAAYKVCWTGHIKRGIPDGCSNSDSAAAVDQAVIDGVDVLNYSIGGTSEPGTFDAVDVAFLFAAEAGVFVATSAGNNGPNASTLGKWPTPWTTGAAASTHWIAEQKLVLGNGDEYIGSSTTGSLTTPTPMVAARASGAAGVPANNAALCLPGSLDPAKVSGKLLVCERGTNARIEKSFVARDAGAVGMVLVNPTPNSLNGDLHAIPTVHIGNEAYDPLYDYLDTANPVGSIVPLAPGESTTEVPEVAAFSSRGPSITTSGDILKPDISAPGVDVLAAVSPVGPTHYGRNYDLISGTSMASPHIAGLGALLYQKHNDWSPMMIKSALMTTAVDHASTGAEDGGVFAQGAGFVQPNPAGDPGIVFDSGLIDWLGYLETVVGDLDASFGTTIPTVDGSQLNQASIALGSLTGVETVVRTLTNVSDQTETYTPSADIDGISVEFDPATVTIPAGESRDVEITFTREDAAAGEYATGSLTWDGDNGHSARMPLAVRPVDIAAPAEVTGDGASGSVEIETTAGFSGTLGTEVHGLVGATPSAESVTVGPFDDANPVADADTDRFEVTATGAKAIRFDVDGAASADLDLWVYQVVDGEEELIDLSADGDADETVTLRDPEDGTYVAYVNGFAGDGNYQWTQWVVGDADAGNLVVTPDSQPVTVGETVTFDASWSGLDTTKRWFGVIGWTRDGAEEVGGTLVSIG</sequence>
<dbReference type="InterPro" id="IPR041469">
    <property type="entry name" value="Subtilisin-like_FN3"/>
</dbReference>
<evidence type="ECO:0000259" key="8">
    <source>
        <dbReference type="Pfam" id="PF00082"/>
    </source>
</evidence>
<feature type="signal peptide" evidence="7">
    <location>
        <begin position="1"/>
        <end position="27"/>
    </location>
</feature>
<feature type="domain" description="PA" evidence="9">
    <location>
        <begin position="438"/>
        <end position="508"/>
    </location>
</feature>
<name>A0ABZ0ZUH4_9ACTN</name>
<feature type="active site" description="Charge relay system" evidence="5">
    <location>
        <position position="178"/>
    </location>
</feature>
<dbReference type="Gene3D" id="3.30.70.80">
    <property type="entry name" value="Peptidase S8 propeptide/proteinase inhibitor I9"/>
    <property type="match status" value="1"/>
</dbReference>
<proteinExistence type="inferred from homology"/>
<evidence type="ECO:0000313" key="13">
    <source>
        <dbReference type="Proteomes" id="UP001327225"/>
    </source>
</evidence>
<dbReference type="PRINTS" id="PR00723">
    <property type="entry name" value="SUBTILISIN"/>
</dbReference>
<evidence type="ECO:0000259" key="11">
    <source>
        <dbReference type="Pfam" id="PF17766"/>
    </source>
</evidence>
<evidence type="ECO:0000256" key="4">
    <source>
        <dbReference type="ARBA" id="ARBA00022825"/>
    </source>
</evidence>
<keyword evidence="3 5" id="KW-0378">Hydrolase</keyword>
<keyword evidence="13" id="KW-1185">Reference proteome</keyword>
<feature type="domain" description="Inhibitor I9" evidence="10">
    <location>
        <begin position="82"/>
        <end position="140"/>
    </location>
</feature>
<evidence type="ECO:0000256" key="1">
    <source>
        <dbReference type="ARBA" id="ARBA00011073"/>
    </source>
</evidence>
<dbReference type="EC" id="3.4.-.-" evidence="12"/>
<reference evidence="13" key="1">
    <citation type="submission" date="2023-12" db="EMBL/GenBank/DDBJ databases">
        <title>Novel species in genus Nocardioides.</title>
        <authorList>
            <person name="Zhou H."/>
        </authorList>
    </citation>
    <scope>NUCLEOTIDE SEQUENCE [LARGE SCALE GENOMIC DNA]</scope>
    <source>
        <strain evidence="13">HM61</strain>
    </source>
</reference>
<dbReference type="CDD" id="cd04852">
    <property type="entry name" value="Peptidases_S8_3"/>
    <property type="match status" value="1"/>
</dbReference>
<evidence type="ECO:0000259" key="9">
    <source>
        <dbReference type="Pfam" id="PF02225"/>
    </source>
</evidence>
<feature type="domain" description="Subtilisin-like protease fibronectin type-III" evidence="11">
    <location>
        <begin position="689"/>
        <end position="783"/>
    </location>
</feature>
<dbReference type="EMBL" id="CP141059">
    <property type="protein sequence ID" value="WQQ27287.1"/>
    <property type="molecule type" value="Genomic_DNA"/>
</dbReference>
<dbReference type="Pfam" id="PF05922">
    <property type="entry name" value="Inhibitor_I9"/>
    <property type="match status" value="1"/>
</dbReference>
<feature type="active site" description="Charge relay system" evidence="5">
    <location>
        <position position="590"/>
    </location>
</feature>
<comment type="similarity">
    <text evidence="1 5">Belongs to the peptidase S8 family.</text>
</comment>
<dbReference type="Gene3D" id="3.40.50.200">
    <property type="entry name" value="Peptidase S8/S53 domain"/>
    <property type="match status" value="1"/>
</dbReference>
<dbReference type="InterPro" id="IPR023828">
    <property type="entry name" value="Peptidase_S8_Ser-AS"/>
</dbReference>
<feature type="compositionally biased region" description="Basic and acidic residues" evidence="6">
    <location>
        <begin position="251"/>
        <end position="260"/>
    </location>
</feature>
<keyword evidence="2 5" id="KW-0645">Protease</keyword>
<evidence type="ECO:0000256" key="6">
    <source>
        <dbReference type="SAM" id="MobiDB-lite"/>
    </source>
</evidence>
<dbReference type="PANTHER" id="PTHR10795">
    <property type="entry name" value="PROPROTEIN CONVERTASE SUBTILISIN/KEXIN"/>
    <property type="match status" value="1"/>
</dbReference>
<evidence type="ECO:0000313" key="12">
    <source>
        <dbReference type="EMBL" id="WQQ27287.1"/>
    </source>
</evidence>
<dbReference type="SUPFAM" id="SSF52743">
    <property type="entry name" value="Subtilisin-like"/>
    <property type="match status" value="1"/>
</dbReference>
<feature type="active site" description="Charge relay system" evidence="5">
    <location>
        <position position="259"/>
    </location>
</feature>
<feature type="domain" description="Peptidase S8/S53" evidence="8">
    <location>
        <begin position="169"/>
        <end position="642"/>
    </location>
</feature>
<dbReference type="InterPro" id="IPR046450">
    <property type="entry name" value="PA_dom_sf"/>
</dbReference>
<evidence type="ECO:0000256" key="2">
    <source>
        <dbReference type="ARBA" id="ARBA00022670"/>
    </source>
</evidence>
<dbReference type="InterPro" id="IPR015500">
    <property type="entry name" value="Peptidase_S8_subtilisin-rel"/>
</dbReference>
<dbReference type="InterPro" id="IPR003137">
    <property type="entry name" value="PA_domain"/>
</dbReference>
<dbReference type="InterPro" id="IPR045051">
    <property type="entry name" value="SBT"/>
</dbReference>
<dbReference type="GO" id="GO:0016787">
    <property type="term" value="F:hydrolase activity"/>
    <property type="evidence" value="ECO:0007669"/>
    <property type="project" value="UniProtKB-KW"/>
</dbReference>
<dbReference type="SUPFAM" id="SSF52025">
    <property type="entry name" value="PA domain"/>
    <property type="match status" value="1"/>
</dbReference>
<dbReference type="InterPro" id="IPR036852">
    <property type="entry name" value="Peptidase_S8/S53_dom_sf"/>
</dbReference>
<dbReference type="Proteomes" id="UP001327225">
    <property type="component" value="Chromosome"/>
</dbReference>
<dbReference type="PROSITE" id="PS00138">
    <property type="entry name" value="SUBTILASE_SER"/>
    <property type="match status" value="1"/>
</dbReference>
<evidence type="ECO:0000256" key="3">
    <source>
        <dbReference type="ARBA" id="ARBA00022801"/>
    </source>
</evidence>
<gene>
    <name evidence="12" type="ORF">SHK19_03450</name>
</gene>
<dbReference type="PROSITE" id="PS51892">
    <property type="entry name" value="SUBTILASE"/>
    <property type="match status" value="1"/>
</dbReference>
<dbReference type="CDD" id="cd02120">
    <property type="entry name" value="PA_subtilisin_like"/>
    <property type="match status" value="1"/>
</dbReference>
<dbReference type="Pfam" id="PF02225">
    <property type="entry name" value="PA"/>
    <property type="match status" value="1"/>
</dbReference>
<dbReference type="SUPFAM" id="SSF54897">
    <property type="entry name" value="Protease propeptides/inhibitors"/>
    <property type="match status" value="1"/>
</dbReference>
<dbReference type="Gene3D" id="3.50.30.30">
    <property type="match status" value="1"/>
</dbReference>
<evidence type="ECO:0000256" key="5">
    <source>
        <dbReference type="PROSITE-ProRule" id="PRU01240"/>
    </source>
</evidence>
<dbReference type="Pfam" id="PF00082">
    <property type="entry name" value="Peptidase_S8"/>
    <property type="match status" value="1"/>
</dbReference>
<dbReference type="Gene3D" id="2.60.120.380">
    <property type="match status" value="1"/>
</dbReference>
<dbReference type="Pfam" id="PF17766">
    <property type="entry name" value="fn3_6"/>
    <property type="match status" value="1"/>
</dbReference>
<evidence type="ECO:0000259" key="10">
    <source>
        <dbReference type="Pfam" id="PF05922"/>
    </source>
</evidence>
<protein>
    <submittedName>
        <fullName evidence="12">S8 family peptidase</fullName>
        <ecNumber evidence="12">3.4.-.-</ecNumber>
    </submittedName>
</protein>
<dbReference type="RefSeq" id="WP_322937866.1">
    <property type="nucleotide sequence ID" value="NZ_CP141059.1"/>
</dbReference>
<dbReference type="InterPro" id="IPR000209">
    <property type="entry name" value="Peptidase_S8/S53_dom"/>
</dbReference>
<dbReference type="Gene3D" id="2.60.40.2310">
    <property type="match status" value="1"/>
</dbReference>
<organism evidence="12 13">
    <name type="scientific">Nocardioides bizhenqiangii</name>
    <dbReference type="NCBI Taxonomy" id="3095076"/>
    <lineage>
        <taxon>Bacteria</taxon>
        <taxon>Bacillati</taxon>
        <taxon>Actinomycetota</taxon>
        <taxon>Actinomycetes</taxon>
        <taxon>Propionibacteriales</taxon>
        <taxon>Nocardioidaceae</taxon>
        <taxon>Nocardioides</taxon>
    </lineage>
</organism>
<feature type="region of interest" description="Disordered" evidence="6">
    <location>
        <begin position="251"/>
        <end position="270"/>
    </location>
</feature>
<keyword evidence="4 5" id="KW-0720">Serine protease</keyword>
<evidence type="ECO:0000256" key="7">
    <source>
        <dbReference type="SAM" id="SignalP"/>
    </source>
</evidence>
<dbReference type="InterPro" id="IPR034197">
    <property type="entry name" value="Peptidases_S8_3"/>
</dbReference>